<proteinExistence type="predicted"/>
<keyword evidence="2" id="KW-1185">Reference proteome</keyword>
<dbReference type="EMBL" id="JAJJMB010012638">
    <property type="protein sequence ID" value="KAI3875007.1"/>
    <property type="molecule type" value="Genomic_DNA"/>
</dbReference>
<accession>A0AAD4S8J9</accession>
<gene>
    <name evidence="1" type="ORF">MKW98_019580</name>
</gene>
<dbReference type="PANTHER" id="PTHR45923:SF20">
    <property type="entry name" value="PROTEIN ROOT HAIR DEFECTIVE 3 HOMOLOG 2"/>
    <property type="match status" value="1"/>
</dbReference>
<dbReference type="Proteomes" id="UP001202328">
    <property type="component" value="Unassembled WGS sequence"/>
</dbReference>
<dbReference type="AlphaFoldDB" id="A0AAD4S8J9"/>
<reference evidence="1" key="1">
    <citation type="submission" date="2022-04" db="EMBL/GenBank/DDBJ databases">
        <title>A functionally conserved STORR gene fusion in Papaver species that diverged 16.8 million years ago.</title>
        <authorList>
            <person name="Catania T."/>
        </authorList>
    </citation>
    <scope>NUCLEOTIDE SEQUENCE</scope>
    <source>
        <strain evidence="1">S-188037</strain>
    </source>
</reference>
<dbReference type="GO" id="GO:0016320">
    <property type="term" value="P:endoplasmic reticulum membrane fusion"/>
    <property type="evidence" value="ECO:0007669"/>
    <property type="project" value="TreeGrafter"/>
</dbReference>
<sequence length="203" mass="22372">MVHLQIRGVSGSVQSCARGIFSLEEFLTTESKQYKTDWRSQITKGIWVAKCVGIEPGTIAMDLEGIDGRERGLYTDKHVEQLRKVMVATVRCEEITNEKLSHLTSYEGWLELDEVVQAVFVSGFGEKLSYILDTYISSKAISAANTYDSEAIYFDESVSNFGIEGIAFCASCSPESVETSTSQICVQSSILEFDQGCADASVK</sequence>
<evidence type="ECO:0000313" key="2">
    <source>
        <dbReference type="Proteomes" id="UP001202328"/>
    </source>
</evidence>
<comment type="caution">
    <text evidence="1">The sequence shown here is derived from an EMBL/GenBank/DDBJ whole genome shotgun (WGS) entry which is preliminary data.</text>
</comment>
<organism evidence="1 2">
    <name type="scientific">Papaver atlanticum</name>
    <dbReference type="NCBI Taxonomy" id="357466"/>
    <lineage>
        <taxon>Eukaryota</taxon>
        <taxon>Viridiplantae</taxon>
        <taxon>Streptophyta</taxon>
        <taxon>Embryophyta</taxon>
        <taxon>Tracheophyta</taxon>
        <taxon>Spermatophyta</taxon>
        <taxon>Magnoliopsida</taxon>
        <taxon>Ranunculales</taxon>
        <taxon>Papaveraceae</taxon>
        <taxon>Papaveroideae</taxon>
        <taxon>Papaver</taxon>
    </lineage>
</organism>
<name>A0AAD4S8J9_9MAGN</name>
<dbReference type="InterPro" id="IPR008803">
    <property type="entry name" value="RHD3/Sey1"/>
</dbReference>
<dbReference type="Pfam" id="PF05879">
    <property type="entry name" value="RHD3_GTPase"/>
    <property type="match status" value="1"/>
</dbReference>
<dbReference type="PANTHER" id="PTHR45923">
    <property type="entry name" value="PROTEIN SEY1"/>
    <property type="match status" value="1"/>
</dbReference>
<evidence type="ECO:0000313" key="1">
    <source>
        <dbReference type="EMBL" id="KAI3875007.1"/>
    </source>
</evidence>
<dbReference type="GO" id="GO:0005783">
    <property type="term" value="C:endoplasmic reticulum"/>
    <property type="evidence" value="ECO:0007669"/>
    <property type="project" value="TreeGrafter"/>
</dbReference>
<dbReference type="GO" id="GO:0003924">
    <property type="term" value="F:GTPase activity"/>
    <property type="evidence" value="ECO:0007669"/>
    <property type="project" value="TreeGrafter"/>
</dbReference>
<protein>
    <submittedName>
        <fullName evidence="1">Uncharacterized protein</fullName>
    </submittedName>
</protein>